<protein>
    <submittedName>
        <fullName evidence="1">Uncharacterized protein</fullName>
    </submittedName>
</protein>
<proteinExistence type="predicted"/>
<name>A0ABU0JM20_9HYPH</name>
<accession>A0ABU0JM20</accession>
<evidence type="ECO:0000313" key="1">
    <source>
        <dbReference type="EMBL" id="MDQ0475338.1"/>
    </source>
</evidence>
<keyword evidence="2" id="KW-1185">Reference proteome</keyword>
<gene>
    <name evidence="1" type="ORF">QO011_008381</name>
</gene>
<dbReference type="Proteomes" id="UP001242480">
    <property type="component" value="Unassembled WGS sequence"/>
</dbReference>
<reference evidence="1 2" key="1">
    <citation type="submission" date="2023-07" db="EMBL/GenBank/DDBJ databases">
        <title>Genomic Encyclopedia of Type Strains, Phase IV (KMG-IV): sequencing the most valuable type-strain genomes for metagenomic binning, comparative biology and taxonomic classification.</title>
        <authorList>
            <person name="Goeker M."/>
        </authorList>
    </citation>
    <scope>NUCLEOTIDE SEQUENCE [LARGE SCALE GENOMIC DNA]</scope>
    <source>
        <strain evidence="1 2">DSM 19619</strain>
    </source>
</reference>
<sequence length="31" mass="3519">MLALNFDRLGQRAPYGGVDCMDSRYDVRLSV</sequence>
<organism evidence="1 2">
    <name type="scientific">Labrys wisconsinensis</name>
    <dbReference type="NCBI Taxonomy" id="425677"/>
    <lineage>
        <taxon>Bacteria</taxon>
        <taxon>Pseudomonadati</taxon>
        <taxon>Pseudomonadota</taxon>
        <taxon>Alphaproteobacteria</taxon>
        <taxon>Hyphomicrobiales</taxon>
        <taxon>Xanthobacteraceae</taxon>
        <taxon>Labrys</taxon>
    </lineage>
</organism>
<comment type="caution">
    <text evidence="1">The sequence shown here is derived from an EMBL/GenBank/DDBJ whole genome shotgun (WGS) entry which is preliminary data.</text>
</comment>
<dbReference type="EMBL" id="JAUSVX010000033">
    <property type="protein sequence ID" value="MDQ0475338.1"/>
    <property type="molecule type" value="Genomic_DNA"/>
</dbReference>
<evidence type="ECO:0000313" key="2">
    <source>
        <dbReference type="Proteomes" id="UP001242480"/>
    </source>
</evidence>